<comment type="caution">
    <text evidence="3">The sequence shown here is derived from an EMBL/GenBank/DDBJ whole genome shotgun (WGS) entry which is preliminary data.</text>
</comment>
<dbReference type="InterPro" id="IPR001789">
    <property type="entry name" value="Sig_transdc_resp-reg_receiver"/>
</dbReference>
<sequence>MKKLRTFLIDDEPLMCQELQTLLEEYHDIEIIGCCNNSQQALEQIIALKPDLVFLDIQMPGKSGIQLAKSIARLPQVPMIVFATAYQNYAMDAFTVNAVDYILKPFDDSDVQRAINKVRRYATVTIPSAQHPPRKLSADADGRLEIIDQTDIQVIFTENRAIVIQMRDGRILSGKMTLQEYEELLDPQLFCRCHRGHIVNVQYIERLDPWFNRGYLLTLSGAKLREVPVSRVYVKNLRQFIQF</sequence>
<dbReference type="PANTHER" id="PTHR37299:SF1">
    <property type="entry name" value="STAGE 0 SPORULATION PROTEIN A HOMOLOG"/>
    <property type="match status" value="1"/>
</dbReference>
<name>A0A644TR96_9ZZZZ</name>
<dbReference type="SUPFAM" id="SSF52172">
    <property type="entry name" value="CheY-like"/>
    <property type="match status" value="1"/>
</dbReference>
<organism evidence="3">
    <name type="scientific">bioreactor metagenome</name>
    <dbReference type="NCBI Taxonomy" id="1076179"/>
    <lineage>
        <taxon>unclassified sequences</taxon>
        <taxon>metagenomes</taxon>
        <taxon>ecological metagenomes</taxon>
    </lineage>
</organism>
<dbReference type="SMART" id="SM00448">
    <property type="entry name" value="REC"/>
    <property type="match status" value="1"/>
</dbReference>
<dbReference type="AlphaFoldDB" id="A0A644TR96"/>
<dbReference type="EMBL" id="VSSQ01000046">
    <property type="protein sequence ID" value="MPL69390.1"/>
    <property type="molecule type" value="Genomic_DNA"/>
</dbReference>
<dbReference type="PROSITE" id="PS50930">
    <property type="entry name" value="HTH_LYTTR"/>
    <property type="match status" value="1"/>
</dbReference>
<reference evidence="3" key="1">
    <citation type="submission" date="2019-08" db="EMBL/GenBank/DDBJ databases">
        <authorList>
            <person name="Kucharzyk K."/>
            <person name="Murdoch R.W."/>
            <person name="Higgins S."/>
            <person name="Loffler F."/>
        </authorList>
    </citation>
    <scope>NUCLEOTIDE SEQUENCE</scope>
</reference>
<evidence type="ECO:0000259" key="1">
    <source>
        <dbReference type="PROSITE" id="PS50110"/>
    </source>
</evidence>
<dbReference type="SMART" id="SM00850">
    <property type="entry name" value="LytTR"/>
    <property type="match status" value="1"/>
</dbReference>
<dbReference type="Pfam" id="PF00072">
    <property type="entry name" value="Response_reg"/>
    <property type="match status" value="1"/>
</dbReference>
<accession>A0A644TR96</accession>
<dbReference type="Pfam" id="PF04397">
    <property type="entry name" value="LytTR"/>
    <property type="match status" value="1"/>
</dbReference>
<protein>
    <submittedName>
        <fullName evidence="3">Sensory transduction protein LytR</fullName>
    </submittedName>
</protein>
<dbReference type="Gene3D" id="2.20.25.10">
    <property type="match status" value="1"/>
</dbReference>
<dbReference type="InterPro" id="IPR046947">
    <property type="entry name" value="LytR-like"/>
</dbReference>
<dbReference type="PROSITE" id="PS50110">
    <property type="entry name" value="RESPONSE_REGULATORY"/>
    <property type="match status" value="1"/>
</dbReference>
<dbReference type="Gene3D" id="3.40.50.2300">
    <property type="match status" value="1"/>
</dbReference>
<dbReference type="InterPro" id="IPR011006">
    <property type="entry name" value="CheY-like_superfamily"/>
</dbReference>
<evidence type="ECO:0000313" key="3">
    <source>
        <dbReference type="EMBL" id="MPL69390.1"/>
    </source>
</evidence>
<feature type="domain" description="Response regulatory" evidence="1">
    <location>
        <begin position="5"/>
        <end position="119"/>
    </location>
</feature>
<dbReference type="InterPro" id="IPR007492">
    <property type="entry name" value="LytTR_DNA-bd_dom"/>
</dbReference>
<feature type="domain" description="HTH LytTR-type" evidence="2">
    <location>
        <begin position="136"/>
        <end position="243"/>
    </location>
</feature>
<dbReference type="GO" id="GO:0000156">
    <property type="term" value="F:phosphorelay response regulator activity"/>
    <property type="evidence" value="ECO:0007669"/>
    <property type="project" value="InterPro"/>
</dbReference>
<gene>
    <name evidence="3" type="primary">lytR_8</name>
    <name evidence="3" type="ORF">SDC9_15130</name>
</gene>
<dbReference type="Gene3D" id="2.40.50.40">
    <property type="match status" value="1"/>
</dbReference>
<dbReference type="PANTHER" id="PTHR37299">
    <property type="entry name" value="TRANSCRIPTIONAL REGULATOR-RELATED"/>
    <property type="match status" value="1"/>
</dbReference>
<proteinExistence type="predicted"/>
<dbReference type="GO" id="GO:0003677">
    <property type="term" value="F:DNA binding"/>
    <property type="evidence" value="ECO:0007669"/>
    <property type="project" value="InterPro"/>
</dbReference>
<evidence type="ECO:0000259" key="2">
    <source>
        <dbReference type="PROSITE" id="PS50930"/>
    </source>
</evidence>